<evidence type="ECO:0000256" key="3">
    <source>
        <dbReference type="ARBA" id="ARBA00022634"/>
    </source>
</evidence>
<organism evidence="8">
    <name type="scientific">marine metagenome</name>
    <dbReference type="NCBI Taxonomy" id="408172"/>
    <lineage>
        <taxon>unclassified sequences</taxon>
        <taxon>metagenomes</taxon>
        <taxon>ecological metagenomes</taxon>
    </lineage>
</organism>
<dbReference type="GO" id="GO:0046104">
    <property type="term" value="P:thymidine metabolic process"/>
    <property type="evidence" value="ECO:0007669"/>
    <property type="project" value="TreeGrafter"/>
</dbReference>
<dbReference type="SUPFAM" id="SSF57716">
    <property type="entry name" value="Glucocorticoid receptor-like (DNA-binding domain)"/>
    <property type="match status" value="1"/>
</dbReference>
<dbReference type="SUPFAM" id="SSF52540">
    <property type="entry name" value="P-loop containing nucleoside triphosphate hydrolases"/>
    <property type="match status" value="1"/>
</dbReference>
<protein>
    <recommendedName>
        <fullName evidence="2">thymidine kinase</fullName>
        <ecNumber evidence="2">2.7.1.21</ecNumber>
    </recommendedName>
</protein>
<feature type="non-terminal residue" evidence="8">
    <location>
        <position position="175"/>
    </location>
</feature>
<keyword evidence="4" id="KW-0808">Transferase</keyword>
<accession>A0A382V6S3</accession>
<dbReference type="Pfam" id="PF00265">
    <property type="entry name" value="TK"/>
    <property type="match status" value="1"/>
</dbReference>
<dbReference type="InterPro" id="IPR027417">
    <property type="entry name" value="P-loop_NTPase"/>
</dbReference>
<dbReference type="PANTHER" id="PTHR11441">
    <property type="entry name" value="THYMIDINE KINASE"/>
    <property type="match status" value="1"/>
</dbReference>
<keyword evidence="5" id="KW-0547">Nucleotide-binding</keyword>
<dbReference type="PANTHER" id="PTHR11441:SF0">
    <property type="entry name" value="THYMIDINE KINASE, CYTOSOLIC"/>
    <property type="match status" value="1"/>
</dbReference>
<evidence type="ECO:0000313" key="8">
    <source>
        <dbReference type="EMBL" id="SVD42199.1"/>
    </source>
</evidence>
<dbReference type="GO" id="GO:0004797">
    <property type="term" value="F:thymidine kinase activity"/>
    <property type="evidence" value="ECO:0007669"/>
    <property type="project" value="UniProtKB-EC"/>
</dbReference>
<evidence type="ECO:0000256" key="6">
    <source>
        <dbReference type="ARBA" id="ARBA00022777"/>
    </source>
</evidence>
<dbReference type="InterPro" id="IPR001267">
    <property type="entry name" value="Thymidine_kinase"/>
</dbReference>
<dbReference type="GO" id="GO:0071897">
    <property type="term" value="P:DNA biosynthetic process"/>
    <property type="evidence" value="ECO:0007669"/>
    <property type="project" value="UniProtKB-KW"/>
</dbReference>
<dbReference type="PIRSF" id="PIRSF035805">
    <property type="entry name" value="TK_cell"/>
    <property type="match status" value="1"/>
</dbReference>
<dbReference type="GO" id="GO:0005829">
    <property type="term" value="C:cytosol"/>
    <property type="evidence" value="ECO:0007669"/>
    <property type="project" value="TreeGrafter"/>
</dbReference>
<dbReference type="Gene3D" id="3.40.50.300">
    <property type="entry name" value="P-loop containing nucleotide triphosphate hydrolases"/>
    <property type="match status" value="1"/>
</dbReference>
<dbReference type="AlphaFoldDB" id="A0A382V6S3"/>
<dbReference type="GO" id="GO:0005524">
    <property type="term" value="F:ATP binding"/>
    <property type="evidence" value="ECO:0007669"/>
    <property type="project" value="UniProtKB-KW"/>
</dbReference>
<sequence>MAKLYFYYSAMNAGKTTTLLQSSHNYAERGMSTLLLKPQIDDREGTTRITSRIGLEGDAYCFAATEDLYRFVEQHHESETLHCLLVDEGQFLTAPQVGQLGEVVDRMGIPVLVYGIRTDFQGELFEGSSKLLAIADELLEIKTICHCGSKATMVVRLGADGRPMRTGAQVQVGGN</sequence>
<dbReference type="NCBIfam" id="NF003300">
    <property type="entry name" value="PRK04296.1-5"/>
    <property type="match status" value="1"/>
</dbReference>
<reference evidence="8" key="1">
    <citation type="submission" date="2018-05" db="EMBL/GenBank/DDBJ databases">
        <authorList>
            <person name="Lanie J.A."/>
            <person name="Ng W.-L."/>
            <person name="Kazmierczak K.M."/>
            <person name="Andrzejewski T.M."/>
            <person name="Davidsen T.M."/>
            <person name="Wayne K.J."/>
            <person name="Tettelin H."/>
            <person name="Glass J.I."/>
            <person name="Rusch D."/>
            <person name="Podicherti R."/>
            <person name="Tsui H.-C.T."/>
            <person name="Winkler M.E."/>
        </authorList>
    </citation>
    <scope>NUCLEOTIDE SEQUENCE</scope>
</reference>
<keyword evidence="3" id="KW-0237">DNA synthesis</keyword>
<dbReference type="EC" id="2.7.1.21" evidence="2"/>
<evidence type="ECO:0000256" key="1">
    <source>
        <dbReference type="ARBA" id="ARBA00007587"/>
    </source>
</evidence>
<dbReference type="HAMAP" id="MF_00124">
    <property type="entry name" value="Thymidine_kinase"/>
    <property type="match status" value="1"/>
</dbReference>
<evidence type="ECO:0000256" key="4">
    <source>
        <dbReference type="ARBA" id="ARBA00022679"/>
    </source>
</evidence>
<evidence type="ECO:0000256" key="7">
    <source>
        <dbReference type="ARBA" id="ARBA00022840"/>
    </source>
</evidence>
<gene>
    <name evidence="8" type="ORF">METZ01_LOCUS395053</name>
</gene>
<keyword evidence="6" id="KW-0418">Kinase</keyword>
<evidence type="ECO:0000256" key="5">
    <source>
        <dbReference type="ARBA" id="ARBA00022741"/>
    </source>
</evidence>
<name>A0A382V6S3_9ZZZZ</name>
<evidence type="ECO:0000256" key="2">
    <source>
        <dbReference type="ARBA" id="ARBA00012118"/>
    </source>
</evidence>
<dbReference type="EMBL" id="UINC01149614">
    <property type="protein sequence ID" value="SVD42199.1"/>
    <property type="molecule type" value="Genomic_DNA"/>
</dbReference>
<keyword evidence="7" id="KW-0067">ATP-binding</keyword>
<comment type="similarity">
    <text evidence="1">Belongs to the thymidine kinase family.</text>
</comment>
<proteinExistence type="inferred from homology"/>